<comment type="caution">
    <text evidence="4">The sequence shown here is derived from an EMBL/GenBank/DDBJ whole genome shotgun (WGS) entry which is preliminary data.</text>
</comment>
<reference evidence="4 5" key="2">
    <citation type="submission" date="2019-09" db="EMBL/GenBank/DDBJ databases">
        <authorList>
            <person name="Jin C."/>
        </authorList>
    </citation>
    <scope>NUCLEOTIDE SEQUENCE [LARGE SCALE GENOMIC DNA]</scope>
    <source>
        <strain evidence="4 5">AN110305</strain>
    </source>
</reference>
<keyword evidence="2" id="KW-0472">Membrane</keyword>
<organism evidence="4 5">
    <name type="scientific">Solihabitans fulvus</name>
    <dbReference type="NCBI Taxonomy" id="1892852"/>
    <lineage>
        <taxon>Bacteria</taxon>
        <taxon>Bacillati</taxon>
        <taxon>Actinomycetota</taxon>
        <taxon>Actinomycetes</taxon>
        <taxon>Pseudonocardiales</taxon>
        <taxon>Pseudonocardiaceae</taxon>
        <taxon>Solihabitans</taxon>
    </lineage>
</organism>
<dbReference type="SMART" id="SM00530">
    <property type="entry name" value="HTH_XRE"/>
    <property type="match status" value="1"/>
</dbReference>
<dbReference type="Gene3D" id="3.40.50.300">
    <property type="entry name" value="P-loop containing nucleotide triphosphate hydrolases"/>
    <property type="match status" value="1"/>
</dbReference>
<dbReference type="RefSeq" id="WP_149849687.1">
    <property type="nucleotide sequence ID" value="NZ_VUOB01000021.1"/>
</dbReference>
<dbReference type="Pfam" id="PF13560">
    <property type="entry name" value="HTH_31"/>
    <property type="match status" value="1"/>
</dbReference>
<keyword evidence="2" id="KW-0812">Transmembrane</keyword>
<dbReference type="CDD" id="cd00093">
    <property type="entry name" value="HTH_XRE"/>
    <property type="match status" value="1"/>
</dbReference>
<dbReference type="Proteomes" id="UP000323454">
    <property type="component" value="Unassembled WGS sequence"/>
</dbReference>
<dbReference type="InterPro" id="IPR010982">
    <property type="entry name" value="Lambda_DNA-bd_dom_sf"/>
</dbReference>
<dbReference type="OrthoDB" id="419058at2"/>
<dbReference type="SUPFAM" id="SSF47413">
    <property type="entry name" value="lambda repressor-like DNA-binding domains"/>
    <property type="match status" value="1"/>
</dbReference>
<feature type="region of interest" description="Disordered" evidence="1">
    <location>
        <begin position="69"/>
        <end position="102"/>
    </location>
</feature>
<keyword evidence="5" id="KW-1185">Reference proteome</keyword>
<keyword evidence="2" id="KW-1133">Transmembrane helix</keyword>
<dbReference type="PROSITE" id="PS50943">
    <property type="entry name" value="HTH_CROC1"/>
    <property type="match status" value="1"/>
</dbReference>
<dbReference type="EMBL" id="VUOB01000021">
    <property type="protein sequence ID" value="KAA2262708.1"/>
    <property type="molecule type" value="Genomic_DNA"/>
</dbReference>
<sequence length="744" mass="79288">MTSRFGTRLRQLRLEAGLTQEGMADRSGVSVRTIRGLETGQRAEPRMATVRRLADTLDLKPGERQELLDAAVGPIRPEPAPTDSALEQPADPVVEESAGPVVEEPAASVVEQPFDPLAAATNELAQAVRARWQREEELRQIQDPFPLPVRWRHALEQTTDHWTNICGVPPGGEAAPLDLTGQLTEVVDVYRRIPSGRLVVLGEAGSGKTILTLRFVLDLLNLRGHSDAVPVIFSIGSWNPVTTALRDWLTDRLARDYGLVAPGPGGSTLEAALVDGGRILPVLDGFDEIAAGLHRAALDALSKNPMPLVLTSRPDEYTDAVRATDVLTAAAAVHLTGLTLADLTDYLPRTTRRTSANDSATPVWNPVLTELRDHPRRATSSNLATVFTTPLMVALARAIYSDTPGRDPAELLDANRFDTPESLEDHLLGDFIPTVYRTQPGPQRHWDLDRVRHWLGYLAQHLDQLGTRDLAWWELGTAMRRSSRVLVVALVVGLLNGLVNGLGDGLGDGLAAGLGSGLAGGLATGVAFGLAHALALVFGAAVFEPSRVRIQILGRTTGVRASFVRRFALGIAAGLAGGLVLGLAGGVSAEIIGGHGAGLTGGLGVGLALGVVCGLVAGLMGRFEVPIDVHATASPTDLLRANRTTVLFQSLVWAPVFGLGAGLLDGLVFGLVVGFGVGIGYGLSLTAWGQWVTLARLWLPLTGRLPWAVTAFLDDACRRGVLRQAGAVYQFRHARLQDQLTRSR</sequence>
<dbReference type="InterPro" id="IPR027417">
    <property type="entry name" value="P-loop_NTPase"/>
</dbReference>
<evidence type="ECO:0000313" key="4">
    <source>
        <dbReference type="EMBL" id="KAA2262708.1"/>
    </source>
</evidence>
<proteinExistence type="predicted"/>
<protein>
    <submittedName>
        <fullName evidence="4">Helix-turn-helix domain-containing protein</fullName>
    </submittedName>
</protein>
<evidence type="ECO:0000256" key="2">
    <source>
        <dbReference type="SAM" id="Phobius"/>
    </source>
</evidence>
<name>A0A5B2XFV6_9PSEU</name>
<reference evidence="4 5" key="1">
    <citation type="submission" date="2019-09" db="EMBL/GenBank/DDBJ databases">
        <title>Goodfellowia gen. nov., a new genus of the Pseudonocardineae related to Actinoalloteichus, containing Goodfellowia coeruleoviolacea gen. nov., comb. nov. gen. nov., comb. nov.</title>
        <authorList>
            <person name="Labeda D."/>
        </authorList>
    </citation>
    <scope>NUCLEOTIDE SEQUENCE [LARGE SCALE GENOMIC DNA]</scope>
    <source>
        <strain evidence="4 5">AN110305</strain>
    </source>
</reference>
<feature type="transmembrane region" description="Helical" evidence="2">
    <location>
        <begin position="641"/>
        <end position="661"/>
    </location>
</feature>
<dbReference type="InterPro" id="IPR007111">
    <property type="entry name" value="NACHT_NTPase"/>
</dbReference>
<feature type="transmembrane region" description="Helical" evidence="2">
    <location>
        <begin position="522"/>
        <end position="543"/>
    </location>
</feature>
<dbReference type="AlphaFoldDB" id="A0A5B2XFV6"/>
<feature type="transmembrane region" description="Helical" evidence="2">
    <location>
        <begin position="485"/>
        <end position="502"/>
    </location>
</feature>
<dbReference type="Gene3D" id="1.10.260.40">
    <property type="entry name" value="lambda repressor-like DNA-binding domains"/>
    <property type="match status" value="1"/>
</dbReference>
<evidence type="ECO:0000313" key="5">
    <source>
        <dbReference type="Proteomes" id="UP000323454"/>
    </source>
</evidence>
<feature type="domain" description="HTH cro/C1-type" evidence="3">
    <location>
        <begin position="9"/>
        <end position="64"/>
    </location>
</feature>
<dbReference type="GO" id="GO:0003677">
    <property type="term" value="F:DNA binding"/>
    <property type="evidence" value="ECO:0007669"/>
    <property type="project" value="InterPro"/>
</dbReference>
<evidence type="ECO:0000259" key="3">
    <source>
        <dbReference type="PROSITE" id="PS50943"/>
    </source>
</evidence>
<evidence type="ECO:0000256" key="1">
    <source>
        <dbReference type="SAM" id="MobiDB-lite"/>
    </source>
</evidence>
<gene>
    <name evidence="4" type="ORF">F0L68_12510</name>
</gene>
<feature type="transmembrane region" description="Helical" evidence="2">
    <location>
        <begin position="599"/>
        <end position="620"/>
    </location>
</feature>
<dbReference type="InterPro" id="IPR001387">
    <property type="entry name" value="Cro/C1-type_HTH"/>
</dbReference>
<accession>A0A5B2XFV6</accession>
<feature type="transmembrane region" description="Helical" evidence="2">
    <location>
        <begin position="563"/>
        <end position="587"/>
    </location>
</feature>
<dbReference type="Pfam" id="PF05729">
    <property type="entry name" value="NACHT"/>
    <property type="match status" value="1"/>
</dbReference>
<feature type="transmembrane region" description="Helical" evidence="2">
    <location>
        <begin position="667"/>
        <end position="688"/>
    </location>
</feature>